<dbReference type="AlphaFoldDB" id="A0A1Y0CDK5"/>
<dbReference type="KEGG" id="mdx:BTO20_35895"/>
<dbReference type="InterPro" id="IPR043796">
    <property type="entry name" value="ESX-1_EspA/EspE-like"/>
</dbReference>
<dbReference type="EMBL" id="CP020809">
    <property type="protein sequence ID" value="ART73212.1"/>
    <property type="molecule type" value="Genomic_DNA"/>
</dbReference>
<dbReference type="OrthoDB" id="4718801at2"/>
<feature type="compositionally biased region" description="Basic and acidic residues" evidence="1">
    <location>
        <begin position="308"/>
        <end position="322"/>
    </location>
</feature>
<evidence type="ECO:0000256" key="1">
    <source>
        <dbReference type="SAM" id="MobiDB-lite"/>
    </source>
</evidence>
<feature type="domain" description="ESX-1 secretion-associated protein EspA/EspE-like" evidence="2">
    <location>
        <begin position="39"/>
        <end position="121"/>
    </location>
</feature>
<feature type="region of interest" description="Disordered" evidence="1">
    <location>
        <begin position="293"/>
        <end position="391"/>
    </location>
</feature>
<dbReference type="Proteomes" id="UP000195331">
    <property type="component" value="Chromosome"/>
</dbReference>
<protein>
    <recommendedName>
        <fullName evidence="2">ESX-1 secretion-associated protein EspA/EspE-like domain-containing protein</fullName>
    </recommendedName>
</protein>
<feature type="compositionally biased region" description="Low complexity" evidence="1">
    <location>
        <begin position="220"/>
        <end position="239"/>
    </location>
</feature>
<feature type="region of interest" description="Disordered" evidence="1">
    <location>
        <begin position="1"/>
        <end position="25"/>
    </location>
</feature>
<proteinExistence type="predicted"/>
<accession>A0A1Y0CDK5</accession>
<evidence type="ECO:0000259" key="2">
    <source>
        <dbReference type="Pfam" id="PF18879"/>
    </source>
</evidence>
<feature type="compositionally biased region" description="Basic and acidic residues" evidence="1">
    <location>
        <begin position="190"/>
        <end position="201"/>
    </location>
</feature>
<feature type="compositionally biased region" description="Basic and acidic residues" evidence="1">
    <location>
        <begin position="329"/>
        <end position="341"/>
    </location>
</feature>
<dbReference type="Pfam" id="PF18879">
    <property type="entry name" value="EspA_EspE"/>
    <property type="match status" value="1"/>
</dbReference>
<organism evidence="3 4">
    <name type="scientific">Mycobacterium dioxanotrophicus</name>
    <dbReference type="NCBI Taxonomy" id="482462"/>
    <lineage>
        <taxon>Bacteria</taxon>
        <taxon>Bacillati</taxon>
        <taxon>Actinomycetota</taxon>
        <taxon>Actinomycetes</taxon>
        <taxon>Mycobacteriales</taxon>
        <taxon>Mycobacteriaceae</taxon>
        <taxon>Mycobacterium</taxon>
    </lineage>
</organism>
<gene>
    <name evidence="3" type="ORF">BTO20_35895</name>
</gene>
<feature type="compositionally biased region" description="Basic and acidic residues" evidence="1">
    <location>
        <begin position="9"/>
        <end position="21"/>
    </location>
</feature>
<dbReference type="RefSeq" id="WP_087081208.1">
    <property type="nucleotide sequence ID" value="NZ_CP020809.1"/>
</dbReference>
<keyword evidence="4" id="KW-1185">Reference proteome</keyword>
<feature type="region of interest" description="Disordered" evidence="1">
    <location>
        <begin position="190"/>
        <end position="242"/>
    </location>
</feature>
<evidence type="ECO:0000313" key="4">
    <source>
        <dbReference type="Proteomes" id="UP000195331"/>
    </source>
</evidence>
<evidence type="ECO:0000313" key="3">
    <source>
        <dbReference type="EMBL" id="ART73212.1"/>
    </source>
</evidence>
<sequence>MGVTGDIAKTGKELTEGREPGEGILDAGRNVIEGMKTTTGTGMPDDGSTFGAAAAQLGKAGDTLKSAFPDDSWHSSGSSAYAARNNEQLSRTSAMIEADHTVATVLARESEQISTTRENLDGQSDWLADMSQVTTAIGNIPYVGKASQTATEIAMVARALGVSTDQLLAMQQNVDANAAELHGAVAKYADIARDTRPGGDDRDTEDSTPSPAAPGRDESAAPAPAVSATPTSASRPAPAGAGGGDMAAVMAGTVVGSILGPLGGILGGITQAASQALQAAVQAATQTVQGVTQGVGQAQPHSATLDDQAEKVDPAGDGKDEKSGEDEKDDKSAKDAKDRSKAVFPAAEKGAPGGNPGTPDAGAAVTGAGPTDKGAAKTLPPDLGSGEFSGGAFRAPARAEVDLKQAQLSVPAAVRLDDATPGSTSVTGT</sequence>
<name>A0A1Y0CDK5_9MYCO</name>
<reference evidence="3 4" key="1">
    <citation type="submission" date="2017-04" db="EMBL/GenBank/DDBJ databases">
        <title>Whole Genome Sequence of 1,4-Dioxane Degrading Bacterium Mycobacterium dioxanotrophicus PH-06.</title>
        <authorList>
            <person name="He Y."/>
        </authorList>
    </citation>
    <scope>NUCLEOTIDE SEQUENCE [LARGE SCALE GENOMIC DNA]</scope>
    <source>
        <strain evidence="3 4">PH-06</strain>
    </source>
</reference>